<dbReference type="PANTHER" id="PTHR12436:SF4">
    <property type="entry name" value="LEUKOCYTE RECEPTOR CLUSTER MEMBER 8"/>
    <property type="match status" value="1"/>
</dbReference>
<name>A0A7S3LM21_9STRA</name>
<gene>
    <name evidence="3" type="ORF">ASTO00021_LOCUS5893</name>
</gene>
<dbReference type="EMBL" id="HBIN01007980">
    <property type="protein sequence ID" value="CAE0435613.1"/>
    <property type="molecule type" value="Transcribed_RNA"/>
</dbReference>
<proteinExistence type="predicted"/>
<protein>
    <recommendedName>
        <fullName evidence="2">SAC3/GANP/THP3 conserved domain-containing protein</fullName>
    </recommendedName>
</protein>
<dbReference type="PANTHER" id="PTHR12436">
    <property type="entry name" value="80 KDA MCM3-ASSOCIATED PROTEIN"/>
    <property type="match status" value="1"/>
</dbReference>
<dbReference type="InterPro" id="IPR005062">
    <property type="entry name" value="SAC3/GANP/THP3_conserved"/>
</dbReference>
<evidence type="ECO:0000313" key="3">
    <source>
        <dbReference type="EMBL" id="CAE0435613.1"/>
    </source>
</evidence>
<evidence type="ECO:0000259" key="2">
    <source>
        <dbReference type="Pfam" id="PF03399"/>
    </source>
</evidence>
<dbReference type="Gene3D" id="1.25.40.990">
    <property type="match status" value="1"/>
</dbReference>
<feature type="region of interest" description="Disordered" evidence="1">
    <location>
        <begin position="51"/>
        <end position="80"/>
    </location>
</feature>
<reference evidence="3" key="1">
    <citation type="submission" date="2021-01" db="EMBL/GenBank/DDBJ databases">
        <authorList>
            <person name="Corre E."/>
            <person name="Pelletier E."/>
            <person name="Niang G."/>
            <person name="Scheremetjew M."/>
            <person name="Finn R."/>
            <person name="Kale V."/>
            <person name="Holt S."/>
            <person name="Cochrane G."/>
            <person name="Meng A."/>
            <person name="Brown T."/>
            <person name="Cohen L."/>
        </authorList>
    </citation>
    <scope>NUCLEOTIDE SEQUENCE</scope>
    <source>
        <strain evidence="3">GSBS06</strain>
    </source>
</reference>
<dbReference type="Pfam" id="PF03399">
    <property type="entry name" value="SAC3_GANP"/>
    <property type="match status" value="1"/>
</dbReference>
<organism evidence="3">
    <name type="scientific">Aplanochytrium stocchinoi</name>
    <dbReference type="NCBI Taxonomy" id="215587"/>
    <lineage>
        <taxon>Eukaryota</taxon>
        <taxon>Sar</taxon>
        <taxon>Stramenopiles</taxon>
        <taxon>Bigyra</taxon>
        <taxon>Labyrinthulomycetes</taxon>
        <taxon>Thraustochytrida</taxon>
        <taxon>Thraustochytriidae</taxon>
        <taxon>Aplanochytrium</taxon>
    </lineage>
</organism>
<sequence length="374" mass="43747">MAKTKKKKTKLTKVKKHESLYIEIETKAPNNATKIRNPKPKNIFTNTVPVENSQEELERKRKRALRFKGGEASASPSPKKKVMRISKAGNILDSVKTSLESSEKLVGTNTDLEKRYLRLTSAPIAEAVRSLDVLKRSLHHVNIKWKADGDYKFACEQLKSIRQDLTVQSLGHTPFALKVYENHARIALLHSDLSEFNQCQSKLQEIYSGFREKVNGPHKNYRYLNRESEFVGYRIIYEEIYSNNLAQSQLLHRLQNDSISLHKEEIRFALAVVESIRQGRYKVFFDLFKVATSLTKCLLNHLRERVRVNAYKMILFSRQTQDPIKTKWLRRELHFKDKLKRREGDFRLFLQKMKAVLIDKKRFVNVNKSRKTIT</sequence>
<feature type="domain" description="SAC3/GANP/THP3 conserved" evidence="2">
    <location>
        <begin position="118"/>
        <end position="338"/>
    </location>
</feature>
<dbReference type="GO" id="GO:0005634">
    <property type="term" value="C:nucleus"/>
    <property type="evidence" value="ECO:0007669"/>
    <property type="project" value="TreeGrafter"/>
</dbReference>
<dbReference type="InterPro" id="IPR045107">
    <property type="entry name" value="SAC3/GANP/THP3"/>
</dbReference>
<dbReference type="AlphaFoldDB" id="A0A7S3LM21"/>
<accession>A0A7S3LM21</accession>
<evidence type="ECO:0000256" key="1">
    <source>
        <dbReference type="SAM" id="MobiDB-lite"/>
    </source>
</evidence>